<comment type="caution">
    <text evidence="6">The sequence shown here is derived from an EMBL/GenBank/DDBJ whole genome shotgun (WGS) entry which is preliminary data.</text>
</comment>
<accession>A0A9P3FW07</accession>
<keyword evidence="2 4" id="KW-0689">Ribosomal protein</keyword>
<dbReference type="PANTHER" id="PTHR13501">
    <property type="entry name" value="CHLOROPLAST 50S RIBOSOMAL PROTEIN L22-RELATED"/>
    <property type="match status" value="1"/>
</dbReference>
<dbReference type="InterPro" id="IPR001063">
    <property type="entry name" value="Ribosomal_uL22"/>
</dbReference>
<dbReference type="Proteomes" id="UP000703269">
    <property type="component" value="Unassembled WGS sequence"/>
</dbReference>
<evidence type="ECO:0000313" key="6">
    <source>
        <dbReference type="EMBL" id="GJE84127.1"/>
    </source>
</evidence>
<evidence type="ECO:0000256" key="4">
    <source>
        <dbReference type="RuleBase" id="RU004005"/>
    </source>
</evidence>
<organism evidence="6 7">
    <name type="scientific">Phanerochaete sordida</name>
    <dbReference type="NCBI Taxonomy" id="48140"/>
    <lineage>
        <taxon>Eukaryota</taxon>
        <taxon>Fungi</taxon>
        <taxon>Dikarya</taxon>
        <taxon>Basidiomycota</taxon>
        <taxon>Agaricomycotina</taxon>
        <taxon>Agaricomycetes</taxon>
        <taxon>Polyporales</taxon>
        <taxon>Phanerochaetaceae</taxon>
        <taxon>Phanerochaete</taxon>
    </lineage>
</organism>
<feature type="region of interest" description="Disordered" evidence="5">
    <location>
        <begin position="58"/>
        <end position="83"/>
    </location>
</feature>
<dbReference type="OrthoDB" id="416470at2759"/>
<keyword evidence="3 4" id="KW-0687">Ribonucleoprotein</keyword>
<feature type="compositionally biased region" description="Low complexity" evidence="5">
    <location>
        <begin position="1"/>
        <end position="20"/>
    </location>
</feature>
<dbReference type="GO" id="GO:0005762">
    <property type="term" value="C:mitochondrial large ribosomal subunit"/>
    <property type="evidence" value="ECO:0007669"/>
    <property type="project" value="TreeGrafter"/>
</dbReference>
<reference evidence="6 7" key="1">
    <citation type="submission" date="2021-08" db="EMBL/GenBank/DDBJ databases">
        <title>Draft Genome Sequence of Phanerochaete sordida strain YK-624.</title>
        <authorList>
            <person name="Mori T."/>
            <person name="Dohra H."/>
            <person name="Suzuki T."/>
            <person name="Kawagishi H."/>
            <person name="Hirai H."/>
        </authorList>
    </citation>
    <scope>NUCLEOTIDE SEQUENCE [LARGE SCALE GENOMIC DNA]</scope>
    <source>
        <strain evidence="6 7">YK-624</strain>
    </source>
</reference>
<dbReference type="PANTHER" id="PTHR13501:SF8">
    <property type="entry name" value="LARGE RIBOSOMAL SUBUNIT PROTEIN UL22M"/>
    <property type="match status" value="1"/>
</dbReference>
<dbReference type="InterPro" id="IPR047867">
    <property type="entry name" value="Ribosomal_uL22_bac/org-type"/>
</dbReference>
<keyword evidence="7" id="KW-1185">Reference proteome</keyword>
<gene>
    <name evidence="6" type="ORF">PsYK624_002030</name>
</gene>
<comment type="similarity">
    <text evidence="1 4">Belongs to the universal ribosomal protein uL22 family.</text>
</comment>
<sequence>MQSVGGALRRAGLAASSARSIQAGPSTRLPAWDAKRHASFKSPMSWLRDTLDLKFRQQPSEKELEQARRQQIEKGQGSVFDSLPTMVEEPEKAELLVAQPKAKSKKASEHKYSTASFKISHRKLNMLGRQIAGKPIDAAILQMQFSEKRASKRIKSMLVVAKDHAVQKGLNEKKLVVSEAWVAKGQNVLKRMEPKGRGTHGIRQHPDTSLHVMLREGKTRAQLMQEEKKRKLGRIVSAGYTREDVPLRNPGPAWAW</sequence>
<dbReference type="Pfam" id="PF00237">
    <property type="entry name" value="Ribosomal_L22"/>
    <property type="match status" value="1"/>
</dbReference>
<dbReference type="GO" id="GO:0003735">
    <property type="term" value="F:structural constituent of ribosome"/>
    <property type="evidence" value="ECO:0007669"/>
    <property type="project" value="InterPro"/>
</dbReference>
<evidence type="ECO:0000256" key="1">
    <source>
        <dbReference type="ARBA" id="ARBA00009451"/>
    </source>
</evidence>
<dbReference type="AlphaFoldDB" id="A0A9P3FW07"/>
<dbReference type="GO" id="GO:0006412">
    <property type="term" value="P:translation"/>
    <property type="evidence" value="ECO:0007669"/>
    <property type="project" value="InterPro"/>
</dbReference>
<dbReference type="Gene3D" id="3.90.470.10">
    <property type="entry name" value="Ribosomal protein L22/L17"/>
    <property type="match status" value="1"/>
</dbReference>
<feature type="compositionally biased region" description="Basic and acidic residues" evidence="5">
    <location>
        <begin position="58"/>
        <end position="72"/>
    </location>
</feature>
<dbReference type="EMBL" id="BPQB01000001">
    <property type="protein sequence ID" value="GJE84127.1"/>
    <property type="molecule type" value="Genomic_DNA"/>
</dbReference>
<dbReference type="InterPro" id="IPR036394">
    <property type="entry name" value="Ribosomal_uL22_sf"/>
</dbReference>
<protein>
    <submittedName>
        <fullName evidence="6">Ribosomal protein L22</fullName>
    </submittedName>
</protein>
<dbReference type="SUPFAM" id="SSF54843">
    <property type="entry name" value="Ribosomal protein L22"/>
    <property type="match status" value="1"/>
</dbReference>
<feature type="region of interest" description="Disordered" evidence="5">
    <location>
        <begin position="1"/>
        <end position="28"/>
    </location>
</feature>
<evidence type="ECO:0000256" key="2">
    <source>
        <dbReference type="ARBA" id="ARBA00022980"/>
    </source>
</evidence>
<evidence type="ECO:0000313" key="7">
    <source>
        <dbReference type="Proteomes" id="UP000703269"/>
    </source>
</evidence>
<evidence type="ECO:0000256" key="5">
    <source>
        <dbReference type="SAM" id="MobiDB-lite"/>
    </source>
</evidence>
<evidence type="ECO:0000256" key="3">
    <source>
        <dbReference type="ARBA" id="ARBA00023274"/>
    </source>
</evidence>
<proteinExistence type="inferred from homology"/>
<name>A0A9P3FW07_9APHY</name>